<sequence length="80" mass="9304">MTWVIPDQREVTMNTKELIDSVLKLPPDERFALIDQVAQSLDRPDPELDRIWIEEAERRLAAYRRGRVKGIPAEDVVGKF</sequence>
<reference evidence="1" key="2">
    <citation type="journal article" date="2014" name="ISME J.">
        <title>Microbial stratification in low pH oxic and suboxic macroscopic growths along an acid mine drainage.</title>
        <authorList>
            <person name="Mendez-Garcia C."/>
            <person name="Mesa V."/>
            <person name="Sprenger R.R."/>
            <person name="Richter M."/>
            <person name="Diez M.S."/>
            <person name="Solano J."/>
            <person name="Bargiela R."/>
            <person name="Golyshina O.V."/>
            <person name="Manteca A."/>
            <person name="Ramos J.L."/>
            <person name="Gallego J.R."/>
            <person name="Llorente I."/>
            <person name="Martins Dos Santos V.A."/>
            <person name="Jensen O.N."/>
            <person name="Pelaez A.I."/>
            <person name="Sanchez J."/>
            <person name="Ferrer M."/>
        </authorList>
    </citation>
    <scope>NUCLEOTIDE SEQUENCE</scope>
</reference>
<evidence type="ECO:0000313" key="1">
    <source>
        <dbReference type="EMBL" id="EQD63975.1"/>
    </source>
</evidence>
<organism evidence="1">
    <name type="scientific">mine drainage metagenome</name>
    <dbReference type="NCBI Taxonomy" id="410659"/>
    <lineage>
        <taxon>unclassified sequences</taxon>
        <taxon>metagenomes</taxon>
        <taxon>ecological metagenomes</taxon>
    </lineage>
</organism>
<dbReference type="Pfam" id="PF09720">
    <property type="entry name" value="Unstab_antitox"/>
    <property type="match status" value="1"/>
</dbReference>
<dbReference type="NCBIfam" id="TIGR02574">
    <property type="entry name" value="stabl_TIGR02574"/>
    <property type="match status" value="1"/>
</dbReference>
<dbReference type="InterPro" id="IPR013406">
    <property type="entry name" value="CHP02574_addiction_mod"/>
</dbReference>
<dbReference type="EMBL" id="AUZZ01001562">
    <property type="protein sequence ID" value="EQD63975.1"/>
    <property type="molecule type" value="Genomic_DNA"/>
</dbReference>
<name>T1CBL2_9ZZZZ</name>
<accession>T1CBL2</accession>
<reference evidence="1" key="1">
    <citation type="submission" date="2013-08" db="EMBL/GenBank/DDBJ databases">
        <authorList>
            <person name="Mendez C."/>
            <person name="Richter M."/>
            <person name="Ferrer M."/>
            <person name="Sanchez J."/>
        </authorList>
    </citation>
    <scope>NUCLEOTIDE SEQUENCE</scope>
</reference>
<proteinExistence type="predicted"/>
<protein>
    <submittedName>
        <fullName evidence="1">Addiction module component, CHP02574</fullName>
    </submittedName>
</protein>
<gene>
    <name evidence="1" type="ORF">B2A_02254</name>
</gene>
<dbReference type="AlphaFoldDB" id="T1CBL2"/>
<comment type="caution">
    <text evidence="1">The sequence shown here is derived from an EMBL/GenBank/DDBJ whole genome shotgun (WGS) entry which is preliminary data.</text>
</comment>